<evidence type="ECO:0000256" key="1">
    <source>
        <dbReference type="SAM" id="MobiDB-lite"/>
    </source>
</evidence>
<dbReference type="GeneTree" id="ENSGT01090000261712"/>
<reference evidence="2" key="4">
    <citation type="submission" date="2025-09" db="UniProtKB">
        <authorList>
            <consortium name="Ensembl"/>
        </authorList>
    </citation>
    <scope>IDENTIFICATION</scope>
</reference>
<reference evidence="3" key="1">
    <citation type="submission" date="2009-11" db="EMBL/GenBank/DDBJ databases">
        <authorList>
            <consortium name="Porcine genome sequencing project"/>
        </authorList>
    </citation>
    <scope>NUCLEOTIDE SEQUENCE [LARGE SCALE GENOMIC DNA]</scope>
    <source>
        <strain evidence="3">Duroc</strain>
    </source>
</reference>
<sequence>RGPIGAVATGLRQSHSNGWPGGPAGLAALKPKQLPQKQKTIPFFSGSCFSVLLLPLTWRCCRSNIGNGS</sequence>
<name>A0A5G2R6S1_PIG</name>
<keyword evidence="3" id="KW-1185">Reference proteome</keyword>
<accession>A0A5G2R6S1</accession>
<proteinExistence type="predicted"/>
<dbReference type="Bgee" id="ENSSSCG00000045165">
    <property type="expression patterns" value="Expressed in skeletal muscle tissue and 12 other cell types or tissues"/>
</dbReference>
<dbReference type="InParanoid" id="A0A5G2R6S1"/>
<evidence type="ECO:0000313" key="2">
    <source>
        <dbReference type="Ensembl" id="ENSSSCP00000072780.1"/>
    </source>
</evidence>
<evidence type="ECO:0000313" key="3">
    <source>
        <dbReference type="Proteomes" id="UP000008227"/>
    </source>
</evidence>
<dbReference type="AlphaFoldDB" id="A0A5G2R6S1"/>
<reference evidence="2" key="2">
    <citation type="journal article" date="2020" name="Gigascience">
        <title>An improved pig reference genome sequence to enable pig genetics and genomics research.</title>
        <authorList>
            <person name="Warr A."/>
            <person name="Affara N."/>
            <person name="Aken B."/>
            <person name="Beiki H."/>
            <person name="Bickhart D.M."/>
            <person name="Billis K."/>
            <person name="Chow W."/>
            <person name="Eory L."/>
            <person name="Finlayson H.A."/>
            <person name="Flicek P."/>
            <person name="Giron C.G."/>
            <person name="Griffin D.K."/>
            <person name="Hall R."/>
            <person name="Hannum G."/>
            <person name="Hourlier T."/>
            <person name="Howe K."/>
            <person name="Hume D.A."/>
            <person name="Izuogu O."/>
            <person name="Kim K."/>
            <person name="Koren S."/>
            <person name="Liu H."/>
            <person name="Manchanda N."/>
            <person name="Martin F.J."/>
            <person name="Nonneman D.J."/>
            <person name="O'Connor R.E."/>
            <person name="Phillippy A.M."/>
            <person name="Rohrer G.A."/>
            <person name="Rosen B.D."/>
            <person name="Rund L.A."/>
            <person name="Sargent C.A."/>
            <person name="Schook L.B."/>
            <person name="Schroeder S.G."/>
            <person name="Schwartz A.S."/>
            <person name="Skinner B.M."/>
            <person name="Talbot R."/>
            <person name="Tseng E."/>
            <person name="Tuggle C.K."/>
            <person name="Watson M."/>
            <person name="Smith T.P.L."/>
            <person name="Archibald A.L."/>
        </authorList>
    </citation>
    <scope>NUCLEOTIDE SEQUENCE [LARGE SCALE GENOMIC DNA]</scope>
    <source>
        <strain evidence="2">Duroc</strain>
    </source>
</reference>
<dbReference type="Proteomes" id="UP000008227">
    <property type="component" value="Chromosome 7"/>
</dbReference>
<reference evidence="2" key="3">
    <citation type="submission" date="2025-08" db="UniProtKB">
        <authorList>
            <consortium name="Ensembl"/>
        </authorList>
    </citation>
    <scope>IDENTIFICATION</scope>
</reference>
<dbReference type="Ensembl" id="ENSSSCT00000084892.1">
    <property type="protein sequence ID" value="ENSSSCP00000072780.1"/>
    <property type="gene ID" value="ENSSSCG00000045165.1"/>
</dbReference>
<protein>
    <submittedName>
        <fullName evidence="2">Uncharacterized protein</fullName>
    </submittedName>
</protein>
<organism evidence="2 3">
    <name type="scientific">Sus scrofa</name>
    <name type="common">Pig</name>
    <dbReference type="NCBI Taxonomy" id="9823"/>
    <lineage>
        <taxon>Eukaryota</taxon>
        <taxon>Metazoa</taxon>
        <taxon>Chordata</taxon>
        <taxon>Craniata</taxon>
        <taxon>Vertebrata</taxon>
        <taxon>Euteleostomi</taxon>
        <taxon>Mammalia</taxon>
        <taxon>Eutheria</taxon>
        <taxon>Laurasiatheria</taxon>
        <taxon>Artiodactyla</taxon>
        <taxon>Suina</taxon>
        <taxon>Suidae</taxon>
        <taxon>Sus</taxon>
    </lineage>
</organism>
<feature type="region of interest" description="Disordered" evidence="1">
    <location>
        <begin position="1"/>
        <end position="26"/>
    </location>
</feature>